<feature type="transmembrane region" description="Helical" evidence="8">
    <location>
        <begin position="36"/>
        <end position="54"/>
    </location>
</feature>
<dbReference type="Proteomes" id="UP000243978">
    <property type="component" value="Unassembled WGS sequence"/>
</dbReference>
<comment type="function">
    <text evidence="7">Part of the tripartite ATP-independent periplasmic (TRAP) transport system.</text>
</comment>
<dbReference type="AlphaFoldDB" id="A0A2T6BFD7"/>
<dbReference type="GO" id="GO:0005886">
    <property type="term" value="C:plasma membrane"/>
    <property type="evidence" value="ECO:0007669"/>
    <property type="project" value="UniProtKB-SubCell"/>
</dbReference>
<evidence type="ECO:0000259" key="9">
    <source>
        <dbReference type="Pfam" id="PF06808"/>
    </source>
</evidence>
<keyword evidence="7" id="KW-0813">Transport</keyword>
<feature type="transmembrane region" description="Helical" evidence="8">
    <location>
        <begin position="379"/>
        <end position="396"/>
    </location>
</feature>
<feature type="transmembrane region" description="Helical" evidence="8">
    <location>
        <begin position="208"/>
        <end position="233"/>
    </location>
</feature>
<evidence type="ECO:0000256" key="6">
    <source>
        <dbReference type="ARBA" id="ARBA00023136"/>
    </source>
</evidence>
<feature type="transmembrane region" description="Helical" evidence="8">
    <location>
        <begin position="12"/>
        <end position="30"/>
    </location>
</feature>
<evidence type="ECO:0000256" key="4">
    <source>
        <dbReference type="ARBA" id="ARBA00022692"/>
    </source>
</evidence>
<dbReference type="InterPro" id="IPR004681">
    <property type="entry name" value="TRAP_DctM"/>
</dbReference>
<feature type="transmembrane region" description="Helical" evidence="8">
    <location>
        <begin position="93"/>
        <end position="113"/>
    </location>
</feature>
<proteinExistence type="predicted"/>
<keyword evidence="6 8" id="KW-0472">Membrane</keyword>
<accession>A0A2T6BFD7</accession>
<feature type="transmembrane region" description="Helical" evidence="8">
    <location>
        <begin position="133"/>
        <end position="161"/>
    </location>
</feature>
<comment type="caution">
    <text evidence="10">The sequence shown here is derived from an EMBL/GenBank/DDBJ whole genome shotgun (WGS) entry which is preliminary data.</text>
</comment>
<feature type="transmembrane region" description="Helical" evidence="8">
    <location>
        <begin position="313"/>
        <end position="334"/>
    </location>
</feature>
<reference evidence="10 11" key="1">
    <citation type="submission" date="2018-04" db="EMBL/GenBank/DDBJ databases">
        <title>Genomic Encyclopedia of Archaeal and Bacterial Type Strains, Phase II (KMG-II): from individual species to whole genera.</title>
        <authorList>
            <person name="Goeker M."/>
        </authorList>
    </citation>
    <scope>NUCLEOTIDE SEQUENCE [LARGE SCALE GENOMIC DNA]</scope>
    <source>
        <strain evidence="10 11">DSM 100977</strain>
    </source>
</reference>
<evidence type="ECO:0000313" key="11">
    <source>
        <dbReference type="Proteomes" id="UP000243978"/>
    </source>
</evidence>
<feature type="transmembrane region" description="Helical" evidence="8">
    <location>
        <begin position="446"/>
        <end position="466"/>
    </location>
</feature>
<dbReference type="OrthoDB" id="7339120at2"/>
<dbReference type="RefSeq" id="WP_107847075.1">
    <property type="nucleotide sequence ID" value="NZ_QBKS01000002.1"/>
</dbReference>
<evidence type="ECO:0000256" key="8">
    <source>
        <dbReference type="SAM" id="Phobius"/>
    </source>
</evidence>
<name>A0A2T6BFD7_9RHOB</name>
<gene>
    <name evidence="10" type="ORF">C8N43_3595</name>
</gene>
<feature type="transmembrane region" description="Helical" evidence="8">
    <location>
        <begin position="254"/>
        <end position="277"/>
    </location>
</feature>
<comment type="subcellular location">
    <subcellularLocation>
        <location evidence="1 7">Cell inner membrane</location>
        <topology evidence="1 7">Multi-pass membrane protein</topology>
    </subcellularLocation>
</comment>
<feature type="domain" description="TRAP C4-dicarboxylate transport system permease DctM subunit" evidence="9">
    <location>
        <begin position="23"/>
        <end position="470"/>
    </location>
</feature>
<protein>
    <submittedName>
        <fullName evidence="10">Tripartite ATP-independent transporter DctM subunit</fullName>
    </submittedName>
</protein>
<evidence type="ECO:0000256" key="5">
    <source>
        <dbReference type="ARBA" id="ARBA00022989"/>
    </source>
</evidence>
<evidence type="ECO:0000256" key="2">
    <source>
        <dbReference type="ARBA" id="ARBA00022475"/>
    </source>
</evidence>
<sequence length="482" mass="52072">MFILEFIGQILTLNELAVLAMFLGFIFLLFRGVPVAYALVGISLIFALFAEVALDPYRRVLQEYIEFDRTGIDYQKLGALSGRLFGNIVKNPVLVALPMFIFMGLMLDQSGVAQRMMQSMQKLFGSLKGGLSLTVLLIGIILAASTGVIGASVTLLGVMALPAMMAQNYSKPIATGTIASAGTLGILIPPSIMLVIMSDQLAISLGDLFMGALFPGLILGALYIVFIVIYGFISPNSMPAPEKTDEVGWPVIKEVLLAVVPPMFLILLVLGSIFAGFATPTEASGLGAFGATILAAMNGKLNYTVLKEVSRSTLNTAGYIVGIFLAANFFAFVLRRYGGDEIIQNLVLSTFDDPYMIVLFILFIVFLLGFLLDWIEITIIIMPLMLPIIVGLELAVPGFDQVRDPAVVWFAILVAVTLQTSFLTPPVGFALFYLKGVCPPGVSLSHIYKGVIPFVMLQILGLFIVFEFPALTTWLPSVAYGN</sequence>
<keyword evidence="11" id="KW-1185">Reference proteome</keyword>
<feature type="transmembrane region" description="Helical" evidence="8">
    <location>
        <begin position="173"/>
        <end position="196"/>
    </location>
</feature>
<dbReference type="PANTHER" id="PTHR33362">
    <property type="entry name" value="SIALIC ACID TRAP TRANSPORTER PERMEASE PROTEIN SIAT-RELATED"/>
    <property type="match status" value="1"/>
</dbReference>
<keyword evidence="5 8" id="KW-1133">Transmembrane helix</keyword>
<feature type="transmembrane region" description="Helical" evidence="8">
    <location>
        <begin position="354"/>
        <end position="372"/>
    </location>
</feature>
<evidence type="ECO:0000256" key="1">
    <source>
        <dbReference type="ARBA" id="ARBA00004429"/>
    </source>
</evidence>
<dbReference type="EMBL" id="QBKS01000002">
    <property type="protein sequence ID" value="PTX54775.1"/>
    <property type="molecule type" value="Genomic_DNA"/>
</dbReference>
<evidence type="ECO:0000256" key="3">
    <source>
        <dbReference type="ARBA" id="ARBA00022519"/>
    </source>
</evidence>
<dbReference type="GO" id="GO:0022857">
    <property type="term" value="F:transmembrane transporter activity"/>
    <property type="evidence" value="ECO:0007669"/>
    <property type="project" value="UniProtKB-UniRule"/>
</dbReference>
<keyword evidence="4 8" id="KW-0812">Transmembrane</keyword>
<dbReference type="Pfam" id="PF06808">
    <property type="entry name" value="DctM"/>
    <property type="match status" value="1"/>
</dbReference>
<organism evidence="10 11">
    <name type="scientific">Litoreibacter ponti</name>
    <dbReference type="NCBI Taxonomy" id="1510457"/>
    <lineage>
        <taxon>Bacteria</taxon>
        <taxon>Pseudomonadati</taxon>
        <taxon>Pseudomonadota</taxon>
        <taxon>Alphaproteobacteria</taxon>
        <taxon>Rhodobacterales</taxon>
        <taxon>Roseobacteraceae</taxon>
        <taxon>Litoreibacter</taxon>
    </lineage>
</organism>
<evidence type="ECO:0000256" key="7">
    <source>
        <dbReference type="RuleBase" id="RU369079"/>
    </source>
</evidence>
<dbReference type="PANTHER" id="PTHR33362:SF7">
    <property type="entry name" value="SLL1103 PROTEIN"/>
    <property type="match status" value="1"/>
</dbReference>
<keyword evidence="2" id="KW-1003">Cell membrane</keyword>
<feature type="transmembrane region" description="Helical" evidence="8">
    <location>
        <begin position="408"/>
        <end position="434"/>
    </location>
</feature>
<feature type="transmembrane region" description="Helical" evidence="8">
    <location>
        <begin position="283"/>
        <end position="301"/>
    </location>
</feature>
<dbReference type="InterPro" id="IPR010656">
    <property type="entry name" value="DctM"/>
</dbReference>
<evidence type="ECO:0000313" key="10">
    <source>
        <dbReference type="EMBL" id="PTX54775.1"/>
    </source>
</evidence>
<keyword evidence="3 7" id="KW-0997">Cell inner membrane</keyword>